<dbReference type="EMBL" id="RXGB01004146">
    <property type="protein sequence ID" value="TMW90419.1"/>
    <property type="molecule type" value="Genomic_DNA"/>
</dbReference>
<organism evidence="2">
    <name type="scientific">Solanum chilense</name>
    <name type="common">Tomato</name>
    <name type="synonym">Lycopersicon chilense</name>
    <dbReference type="NCBI Taxonomy" id="4083"/>
    <lineage>
        <taxon>Eukaryota</taxon>
        <taxon>Viridiplantae</taxon>
        <taxon>Streptophyta</taxon>
        <taxon>Embryophyta</taxon>
        <taxon>Tracheophyta</taxon>
        <taxon>Spermatophyta</taxon>
        <taxon>Magnoliopsida</taxon>
        <taxon>eudicotyledons</taxon>
        <taxon>Gunneridae</taxon>
        <taxon>Pentapetalae</taxon>
        <taxon>asterids</taxon>
        <taxon>lamiids</taxon>
        <taxon>Solanales</taxon>
        <taxon>Solanaceae</taxon>
        <taxon>Solanoideae</taxon>
        <taxon>Solaneae</taxon>
        <taxon>Solanum</taxon>
        <taxon>Solanum subgen. Lycopersicon</taxon>
    </lineage>
</organism>
<feature type="compositionally biased region" description="Basic and acidic residues" evidence="1">
    <location>
        <begin position="1"/>
        <end position="14"/>
    </location>
</feature>
<evidence type="ECO:0000256" key="1">
    <source>
        <dbReference type="SAM" id="MobiDB-lite"/>
    </source>
</evidence>
<gene>
    <name evidence="2" type="ORF">EJD97_015738</name>
</gene>
<accession>A0A6N2BAY2</accession>
<feature type="compositionally biased region" description="Acidic residues" evidence="1">
    <location>
        <begin position="73"/>
        <end position="90"/>
    </location>
</feature>
<sequence>MAEFIEDTKNKNEDPSISIVSDGKPSNKPSKVDQVVEAQPEISTQNQEKENIIAQQGQEVDKSKENSQKQEQEQEQEQTEEEEEEEENANEEDRANFSTRPGKRSAPKPKTG</sequence>
<reference evidence="2" key="1">
    <citation type="submission" date="2019-05" db="EMBL/GenBank/DDBJ databases">
        <title>The de novo reference genome and transcriptome assemblies of the wild tomato species Solanum chilense.</title>
        <authorList>
            <person name="Stam R."/>
            <person name="Nosenko T."/>
            <person name="Hoerger A.C."/>
            <person name="Stephan W."/>
            <person name="Seidel M.A."/>
            <person name="Kuhn J.M.M."/>
            <person name="Haberer G."/>
            <person name="Tellier A."/>
        </authorList>
    </citation>
    <scope>NUCLEOTIDE SEQUENCE</scope>
    <source>
        <tissue evidence="2">Mature leaves</tissue>
    </source>
</reference>
<comment type="caution">
    <text evidence="2">The sequence shown here is derived from an EMBL/GenBank/DDBJ whole genome shotgun (WGS) entry which is preliminary data.</text>
</comment>
<feature type="compositionally biased region" description="Basic residues" evidence="1">
    <location>
        <begin position="101"/>
        <end position="112"/>
    </location>
</feature>
<proteinExistence type="predicted"/>
<evidence type="ECO:0000313" key="2">
    <source>
        <dbReference type="EMBL" id="TMW90419.1"/>
    </source>
</evidence>
<name>A0A6N2BAY2_SOLCI</name>
<protein>
    <submittedName>
        <fullName evidence="2">Uncharacterized protein</fullName>
    </submittedName>
</protein>
<feature type="compositionally biased region" description="Basic and acidic residues" evidence="1">
    <location>
        <begin position="59"/>
        <end position="72"/>
    </location>
</feature>
<dbReference type="AlphaFoldDB" id="A0A6N2BAY2"/>
<feature type="region of interest" description="Disordered" evidence="1">
    <location>
        <begin position="1"/>
        <end position="112"/>
    </location>
</feature>